<evidence type="ECO:0000256" key="1">
    <source>
        <dbReference type="ARBA" id="ARBA00004167"/>
    </source>
</evidence>
<keyword evidence="3" id="KW-1133">Transmembrane helix</keyword>
<keyword evidence="5" id="KW-0175">Coiled coil</keyword>
<reference evidence="8 9" key="1">
    <citation type="submission" date="2023-12" db="EMBL/GenBank/DDBJ databases">
        <title>A high-quality genome assembly for Dillenia turbinata (Dilleniales).</title>
        <authorList>
            <person name="Chanderbali A."/>
        </authorList>
    </citation>
    <scope>NUCLEOTIDE SEQUENCE [LARGE SCALE GENOMIC DNA]</scope>
    <source>
        <strain evidence="8">LSX21</strain>
        <tissue evidence="8">Leaf</tissue>
    </source>
</reference>
<feature type="compositionally biased region" description="Basic and acidic residues" evidence="6">
    <location>
        <begin position="261"/>
        <end position="276"/>
    </location>
</feature>
<comment type="caution">
    <text evidence="8">The sequence shown here is derived from an EMBL/GenBank/DDBJ whole genome shotgun (WGS) entry which is preliminary data.</text>
</comment>
<dbReference type="PROSITE" id="PS51775">
    <property type="entry name" value="GTD_BINDING"/>
    <property type="match status" value="1"/>
</dbReference>
<evidence type="ECO:0000259" key="7">
    <source>
        <dbReference type="PROSITE" id="PS51775"/>
    </source>
</evidence>
<dbReference type="GO" id="GO:0016020">
    <property type="term" value="C:membrane"/>
    <property type="evidence" value="ECO:0007669"/>
    <property type="project" value="UniProtKB-SubCell"/>
</dbReference>
<feature type="region of interest" description="Disordered" evidence="6">
    <location>
        <begin position="261"/>
        <end position="285"/>
    </location>
</feature>
<keyword evidence="9" id="KW-1185">Reference proteome</keyword>
<accession>A0AAN8VXD0</accession>
<feature type="compositionally biased region" description="Polar residues" evidence="6">
    <location>
        <begin position="608"/>
        <end position="624"/>
    </location>
</feature>
<feature type="region of interest" description="Disordered" evidence="6">
    <location>
        <begin position="1"/>
        <end position="42"/>
    </location>
</feature>
<organism evidence="8 9">
    <name type="scientific">Dillenia turbinata</name>
    <dbReference type="NCBI Taxonomy" id="194707"/>
    <lineage>
        <taxon>Eukaryota</taxon>
        <taxon>Viridiplantae</taxon>
        <taxon>Streptophyta</taxon>
        <taxon>Embryophyta</taxon>
        <taxon>Tracheophyta</taxon>
        <taxon>Spermatophyta</taxon>
        <taxon>Magnoliopsida</taxon>
        <taxon>eudicotyledons</taxon>
        <taxon>Gunneridae</taxon>
        <taxon>Pentapetalae</taxon>
        <taxon>Dilleniales</taxon>
        <taxon>Dilleniaceae</taxon>
        <taxon>Dillenia</taxon>
    </lineage>
</organism>
<dbReference type="AlphaFoldDB" id="A0AAN8VXD0"/>
<dbReference type="Proteomes" id="UP001370490">
    <property type="component" value="Unassembled WGS sequence"/>
</dbReference>
<evidence type="ECO:0000256" key="6">
    <source>
        <dbReference type="SAM" id="MobiDB-lite"/>
    </source>
</evidence>
<evidence type="ECO:0000256" key="4">
    <source>
        <dbReference type="ARBA" id="ARBA00023136"/>
    </source>
</evidence>
<gene>
    <name evidence="8" type="ORF">RJ641_031344</name>
</gene>
<dbReference type="GO" id="GO:0080115">
    <property type="term" value="F:myosin XI tail binding"/>
    <property type="evidence" value="ECO:0007669"/>
    <property type="project" value="UniProtKB-ARBA"/>
</dbReference>
<dbReference type="InterPro" id="IPR039306">
    <property type="entry name" value="MYOB"/>
</dbReference>
<feature type="compositionally biased region" description="Basic and acidic residues" evidence="6">
    <location>
        <begin position="576"/>
        <end position="590"/>
    </location>
</feature>
<feature type="compositionally biased region" description="Polar residues" evidence="6">
    <location>
        <begin position="1"/>
        <end position="12"/>
    </location>
</feature>
<comment type="subcellular location">
    <subcellularLocation>
        <location evidence="1">Membrane</location>
        <topology evidence="1">Single-pass membrane protein</topology>
    </subcellularLocation>
</comment>
<dbReference type="InterPro" id="IPR007656">
    <property type="entry name" value="GTD-bd"/>
</dbReference>
<feature type="compositionally biased region" description="Polar residues" evidence="6">
    <location>
        <begin position="103"/>
        <end position="113"/>
    </location>
</feature>
<dbReference type="PANTHER" id="PTHR31448">
    <property type="entry name" value="MYOSIN-BINDING PROTEIN 2"/>
    <property type="match status" value="1"/>
</dbReference>
<dbReference type="EMBL" id="JBAMMX010000006">
    <property type="protein sequence ID" value="KAK6937836.1"/>
    <property type="molecule type" value="Genomic_DNA"/>
</dbReference>
<keyword evidence="4" id="KW-0472">Membrane</keyword>
<evidence type="ECO:0000256" key="2">
    <source>
        <dbReference type="ARBA" id="ARBA00022692"/>
    </source>
</evidence>
<feature type="domain" description="GTD-binding" evidence="7">
    <location>
        <begin position="363"/>
        <end position="461"/>
    </location>
</feature>
<evidence type="ECO:0000256" key="5">
    <source>
        <dbReference type="SAM" id="Coils"/>
    </source>
</evidence>
<feature type="region of interest" description="Disordered" evidence="6">
    <location>
        <begin position="86"/>
        <end position="118"/>
    </location>
</feature>
<feature type="coiled-coil region" evidence="5">
    <location>
        <begin position="630"/>
        <end position="657"/>
    </location>
</feature>
<evidence type="ECO:0000313" key="8">
    <source>
        <dbReference type="EMBL" id="KAK6937836.1"/>
    </source>
</evidence>
<feature type="region of interest" description="Disordered" evidence="6">
    <location>
        <begin position="541"/>
        <end position="624"/>
    </location>
</feature>
<sequence>MGPWRSRQNAQRLLQLKPTGVSVGKSKPDVPLPRSAGHGRLDRRGNLKKMRERYSGIMVPVLGNIGLDSLSHIGYSELKITSDSESEFPFSDDDDIKGKFSAQGDSETLSKTHSAPAKLTTAEPSLIGLQHDVPEPRDVKCLESDGTVGHGLQELNWQQAEKKSTSLASPELASLVNMPPAADTPLTSHAVEVPVVEVSSEKVITESIETERKLVDAPATEPQGVLDSEEATTAGDNLLNNHAPAVERHLNPRNEAKLAIRSEESEESSLHDEQPVPKDFNTSNRYVEKEPNKILSEKNSEQVIASSSVNTSSQLHVRGDEVKLNEPSSLSGIQVLRKLASIERQDSGISVDGSTVSEIDGESLLDRLKRQVEYDRKCIGALTKELDEERSAAAIAANQAMAMITRLQEEKASLHMEALQYLRMMEEQAEYDVEALQRANDLLSEKEKEVQDLEAELEFYRNEYPQNPIVETTYRETSDVKAENIQMDNSSSGFNKKNADVNLQSSKTPTIHTNSFLEFEDEKSYIAQCLKKLERRFNQLSNGDFRDMPNGHYSNKIPDGVKSKEEFANGGGLGNHEMDKDNFGKQEDLPLHNGSPPDNPSAAESHPVSKQNNHLDSDGESPQQDRQIDLVAIENELQDLHDRLEALEVDCELVEHTFNALRNGDEGMQYIQEIVFIVINGRAIGDDTVNLWSIV</sequence>
<feature type="compositionally biased region" description="Acidic residues" evidence="6">
    <location>
        <begin position="86"/>
        <end position="95"/>
    </location>
</feature>
<protein>
    <submittedName>
        <fullName evidence="8">GTD-binding domain</fullName>
    </submittedName>
</protein>
<dbReference type="Pfam" id="PF04576">
    <property type="entry name" value="Zein-binding"/>
    <property type="match status" value="1"/>
</dbReference>
<name>A0AAN8VXD0_9MAGN</name>
<dbReference type="PANTHER" id="PTHR31448:SF39">
    <property type="entry name" value="MYOSIN-BINDING PROTEIN 4-RELATED"/>
    <property type="match status" value="1"/>
</dbReference>
<proteinExistence type="predicted"/>
<feature type="coiled-coil region" evidence="5">
    <location>
        <begin position="397"/>
        <end position="463"/>
    </location>
</feature>
<evidence type="ECO:0000256" key="3">
    <source>
        <dbReference type="ARBA" id="ARBA00022989"/>
    </source>
</evidence>
<keyword evidence="2" id="KW-0812">Transmembrane</keyword>
<evidence type="ECO:0000313" key="9">
    <source>
        <dbReference type="Proteomes" id="UP001370490"/>
    </source>
</evidence>